<proteinExistence type="predicted"/>
<dbReference type="AlphaFoldDB" id="I2GCH9"/>
<gene>
    <name evidence="2" type="ORF">BN8_00542</name>
</gene>
<protein>
    <submittedName>
        <fullName evidence="2">Uncharacterized protein</fullName>
    </submittedName>
</protein>
<evidence type="ECO:0000256" key="1">
    <source>
        <dbReference type="SAM" id="MobiDB-lite"/>
    </source>
</evidence>
<feature type="compositionally biased region" description="Polar residues" evidence="1">
    <location>
        <begin position="41"/>
        <end position="50"/>
    </location>
</feature>
<dbReference type="STRING" id="1185876.BN8_00542"/>
<keyword evidence="3" id="KW-1185">Reference proteome</keyword>
<dbReference type="Proteomes" id="UP000009309">
    <property type="component" value="Unassembled WGS sequence"/>
</dbReference>
<comment type="caution">
    <text evidence="2">The sequence shown here is derived from an EMBL/GenBank/DDBJ whole genome shotgun (WGS) entry which is preliminary data.</text>
</comment>
<dbReference type="EMBL" id="CAIT01000004">
    <property type="protein sequence ID" value="CCH51603.1"/>
    <property type="molecule type" value="Genomic_DNA"/>
</dbReference>
<feature type="region of interest" description="Disordered" evidence="1">
    <location>
        <begin position="29"/>
        <end position="61"/>
    </location>
</feature>
<organism evidence="2 3">
    <name type="scientific">Fibrisoma limi BUZ 3</name>
    <dbReference type="NCBI Taxonomy" id="1185876"/>
    <lineage>
        <taxon>Bacteria</taxon>
        <taxon>Pseudomonadati</taxon>
        <taxon>Bacteroidota</taxon>
        <taxon>Cytophagia</taxon>
        <taxon>Cytophagales</taxon>
        <taxon>Spirosomataceae</taxon>
        <taxon>Fibrisoma</taxon>
    </lineage>
</organism>
<name>I2GCH9_9BACT</name>
<feature type="compositionally biased region" description="Basic and acidic residues" evidence="1">
    <location>
        <begin position="29"/>
        <end position="40"/>
    </location>
</feature>
<sequence>MKFVAGAYHQRNSWTGIISGLIRLAVKGRSDKNEKNKNELNTDGYSPQYQKDSKHKVNVVR</sequence>
<evidence type="ECO:0000313" key="2">
    <source>
        <dbReference type="EMBL" id="CCH51603.1"/>
    </source>
</evidence>
<reference evidence="2 3" key="1">
    <citation type="journal article" date="2012" name="J. Bacteriol.">
        <title>Genome Sequence of the Filamentous Bacterium Fibrisoma limi BUZ 3T.</title>
        <authorList>
            <person name="Filippini M."/>
            <person name="Qi W."/>
            <person name="Jaenicke S."/>
            <person name="Goesmann A."/>
            <person name="Smits T.H."/>
            <person name="Bagheri H.C."/>
        </authorList>
    </citation>
    <scope>NUCLEOTIDE SEQUENCE [LARGE SCALE GENOMIC DNA]</scope>
    <source>
        <strain evidence="3">BUZ 3T</strain>
    </source>
</reference>
<evidence type="ECO:0000313" key="3">
    <source>
        <dbReference type="Proteomes" id="UP000009309"/>
    </source>
</evidence>
<accession>I2GCH9</accession>